<organism evidence="2 3">
    <name type="scientific">Actinomyces urogenitalis</name>
    <dbReference type="NCBI Taxonomy" id="103621"/>
    <lineage>
        <taxon>Bacteria</taxon>
        <taxon>Bacillati</taxon>
        <taxon>Actinomycetota</taxon>
        <taxon>Actinomycetes</taxon>
        <taxon>Actinomycetales</taxon>
        <taxon>Actinomycetaceae</taxon>
        <taxon>Actinomyces</taxon>
    </lineage>
</organism>
<dbReference type="EMBL" id="PKHA01000005">
    <property type="protein sequence ID" value="PKY98740.1"/>
    <property type="molecule type" value="Genomic_DNA"/>
</dbReference>
<feature type="domain" description="DUF6457" evidence="1">
    <location>
        <begin position="10"/>
        <end position="88"/>
    </location>
</feature>
<evidence type="ECO:0000313" key="3">
    <source>
        <dbReference type="Proteomes" id="UP000234778"/>
    </source>
</evidence>
<comment type="caution">
    <text evidence="2">The sequence shown here is derived from an EMBL/GenBank/DDBJ whole genome shotgun (WGS) entry which is preliminary data.</text>
</comment>
<reference evidence="2 3" key="1">
    <citation type="submission" date="2017-12" db="EMBL/GenBank/DDBJ databases">
        <title>Phylogenetic diversity of female urinary microbiome.</title>
        <authorList>
            <person name="Thomas-White K."/>
            <person name="Wolfe A.J."/>
        </authorList>
    </citation>
    <scope>NUCLEOTIDE SEQUENCE [LARGE SCALE GENOMIC DNA]</scope>
    <source>
        <strain evidence="2 3">UMB0319</strain>
    </source>
</reference>
<dbReference type="InterPro" id="IPR045598">
    <property type="entry name" value="DUF6457"/>
</dbReference>
<dbReference type="Proteomes" id="UP000234778">
    <property type="component" value="Unassembled WGS sequence"/>
</dbReference>
<proteinExistence type="predicted"/>
<sequence length="89" mass="9637">MAKEHADETEKMEQMRRWVCAVSTELQIDPGLLAAHEKELLALISTVAHGPSRPGAPMTAFLVGYAVASSGRDADDVITQVRELASSWS</sequence>
<accession>A0A2I1KSY9</accession>
<evidence type="ECO:0000259" key="1">
    <source>
        <dbReference type="Pfam" id="PF20058"/>
    </source>
</evidence>
<gene>
    <name evidence="2" type="ORF">CYJ26_06530</name>
</gene>
<protein>
    <submittedName>
        <fullName evidence="2">Molybdopterin-guanine dinucleotide biosynthesis protein</fullName>
    </submittedName>
</protein>
<dbReference type="GeneID" id="81708586"/>
<dbReference type="Pfam" id="PF20058">
    <property type="entry name" value="DUF6457"/>
    <property type="match status" value="1"/>
</dbReference>
<name>A0A2I1KSY9_9ACTO</name>
<dbReference type="RefSeq" id="WP_006548161.1">
    <property type="nucleotide sequence ID" value="NZ_CP136961.1"/>
</dbReference>
<dbReference type="AlphaFoldDB" id="A0A2I1KSY9"/>
<evidence type="ECO:0000313" key="2">
    <source>
        <dbReference type="EMBL" id="PKY98740.1"/>
    </source>
</evidence>